<dbReference type="RefSeq" id="WP_106925752.1">
    <property type="nucleotide sequence ID" value="NZ_PYFT01000001.1"/>
</dbReference>
<keyword evidence="2" id="KW-0238">DNA-binding</keyword>
<dbReference type="AlphaFoldDB" id="A0A2T2Y9U3"/>
<protein>
    <recommendedName>
        <fullName evidence="4">HTH araC/xylS-type domain-containing protein</fullName>
    </recommendedName>
</protein>
<dbReference type="PANTHER" id="PTHR47894">
    <property type="entry name" value="HTH-TYPE TRANSCRIPTIONAL REGULATOR GADX"/>
    <property type="match status" value="1"/>
</dbReference>
<accession>A0A2T2Y9U3</accession>
<dbReference type="InterPro" id="IPR032687">
    <property type="entry name" value="AraC-type_N"/>
</dbReference>
<sequence length="327" mass="37843">MKIAAIHLFNFLEYAQMRGVLPQSVLAPLQLSELDEKDQTQLMEESDFYLALNRLHHYLQDDLWGIKAGKFLTLKLLGLIYRISRQVTTMEEAFHYLQSYLETTFPLVKMQVTLTGEQITVFMQIENDHEKINRVILENVLTVISREIAMMATGEVAFTLTSPYYQASYPKDWQLGDSFAISFAPILLKAGLRKRHEEQLDLLLPEYLKLMQKLKAAENSFSNTVKVTLLSMSDPHLPDITTVSEALYLTPRSLQRRLERENSSFREILLDLKKQICSFLLRHQEYSVTSMSHILGYAEPAAFIHSFKKWFGDSPERVRQSLRNSIS</sequence>
<dbReference type="OrthoDB" id="5582699at2"/>
<organism evidence="5 6">
    <name type="scientific">Adhaeribacter arboris</name>
    <dbReference type="NCBI Taxonomy" id="2072846"/>
    <lineage>
        <taxon>Bacteria</taxon>
        <taxon>Pseudomonadati</taxon>
        <taxon>Bacteroidota</taxon>
        <taxon>Cytophagia</taxon>
        <taxon>Cytophagales</taxon>
        <taxon>Hymenobacteraceae</taxon>
        <taxon>Adhaeribacter</taxon>
    </lineage>
</organism>
<dbReference type="SMART" id="SM00342">
    <property type="entry name" value="HTH_ARAC"/>
    <property type="match status" value="1"/>
</dbReference>
<proteinExistence type="predicted"/>
<dbReference type="InterPro" id="IPR009057">
    <property type="entry name" value="Homeodomain-like_sf"/>
</dbReference>
<evidence type="ECO:0000259" key="4">
    <source>
        <dbReference type="PROSITE" id="PS01124"/>
    </source>
</evidence>
<gene>
    <name evidence="5" type="ORF">AHMF7605_01470</name>
</gene>
<dbReference type="Proteomes" id="UP000240357">
    <property type="component" value="Unassembled WGS sequence"/>
</dbReference>
<dbReference type="GO" id="GO:0003700">
    <property type="term" value="F:DNA-binding transcription factor activity"/>
    <property type="evidence" value="ECO:0007669"/>
    <property type="project" value="InterPro"/>
</dbReference>
<feature type="domain" description="HTH araC/xylS-type" evidence="4">
    <location>
        <begin position="222"/>
        <end position="321"/>
    </location>
</feature>
<name>A0A2T2Y9U3_9BACT</name>
<dbReference type="Pfam" id="PF12625">
    <property type="entry name" value="Arabinose_bd"/>
    <property type="match status" value="1"/>
</dbReference>
<keyword evidence="6" id="KW-1185">Reference proteome</keyword>
<dbReference type="PANTHER" id="PTHR47894:SF4">
    <property type="entry name" value="HTH-TYPE TRANSCRIPTIONAL REGULATOR GADX"/>
    <property type="match status" value="1"/>
</dbReference>
<dbReference type="SUPFAM" id="SSF46689">
    <property type="entry name" value="Homeodomain-like"/>
    <property type="match status" value="1"/>
</dbReference>
<keyword evidence="3" id="KW-0804">Transcription</keyword>
<dbReference type="InterPro" id="IPR018060">
    <property type="entry name" value="HTH_AraC"/>
</dbReference>
<comment type="caution">
    <text evidence="5">The sequence shown here is derived from an EMBL/GenBank/DDBJ whole genome shotgun (WGS) entry which is preliminary data.</text>
</comment>
<evidence type="ECO:0000313" key="6">
    <source>
        <dbReference type="Proteomes" id="UP000240357"/>
    </source>
</evidence>
<evidence type="ECO:0000256" key="1">
    <source>
        <dbReference type="ARBA" id="ARBA00023015"/>
    </source>
</evidence>
<dbReference type="Pfam" id="PF12833">
    <property type="entry name" value="HTH_18"/>
    <property type="match status" value="1"/>
</dbReference>
<dbReference type="GO" id="GO:0005829">
    <property type="term" value="C:cytosol"/>
    <property type="evidence" value="ECO:0007669"/>
    <property type="project" value="TreeGrafter"/>
</dbReference>
<evidence type="ECO:0000256" key="3">
    <source>
        <dbReference type="ARBA" id="ARBA00023163"/>
    </source>
</evidence>
<dbReference type="GO" id="GO:0000976">
    <property type="term" value="F:transcription cis-regulatory region binding"/>
    <property type="evidence" value="ECO:0007669"/>
    <property type="project" value="TreeGrafter"/>
</dbReference>
<dbReference type="Gene3D" id="1.10.10.60">
    <property type="entry name" value="Homeodomain-like"/>
    <property type="match status" value="1"/>
</dbReference>
<evidence type="ECO:0000313" key="5">
    <source>
        <dbReference type="EMBL" id="PSR52282.1"/>
    </source>
</evidence>
<evidence type="ECO:0000256" key="2">
    <source>
        <dbReference type="ARBA" id="ARBA00023125"/>
    </source>
</evidence>
<keyword evidence="1" id="KW-0805">Transcription regulation</keyword>
<dbReference type="PROSITE" id="PS01124">
    <property type="entry name" value="HTH_ARAC_FAMILY_2"/>
    <property type="match status" value="1"/>
</dbReference>
<reference evidence="5 6" key="1">
    <citation type="submission" date="2018-03" db="EMBL/GenBank/DDBJ databases">
        <title>Adhaeribacter sp. HMF7605 Genome sequencing and assembly.</title>
        <authorList>
            <person name="Kang H."/>
            <person name="Kang J."/>
            <person name="Cha I."/>
            <person name="Kim H."/>
            <person name="Joh K."/>
        </authorList>
    </citation>
    <scope>NUCLEOTIDE SEQUENCE [LARGE SCALE GENOMIC DNA]</scope>
    <source>
        <strain evidence="5 6">HMF7605</strain>
    </source>
</reference>
<dbReference type="EMBL" id="PYFT01000001">
    <property type="protein sequence ID" value="PSR52282.1"/>
    <property type="molecule type" value="Genomic_DNA"/>
</dbReference>